<evidence type="ECO:0000313" key="1">
    <source>
        <dbReference type="EMBL" id="KAF8481971.1"/>
    </source>
</evidence>
<dbReference type="EMBL" id="WHVB01000006">
    <property type="protein sequence ID" value="KAF8481971.1"/>
    <property type="molecule type" value="Genomic_DNA"/>
</dbReference>
<dbReference type="Proteomes" id="UP000759537">
    <property type="component" value="Unassembled WGS sequence"/>
</dbReference>
<gene>
    <name evidence="1" type="ORF">DFH94DRAFT_793201</name>
</gene>
<evidence type="ECO:0000313" key="2">
    <source>
        <dbReference type="Proteomes" id="UP000759537"/>
    </source>
</evidence>
<name>A0A9P5MYL6_9AGAM</name>
<dbReference type="Gene3D" id="3.90.730.10">
    <property type="entry name" value="Ribonuclease T2-like"/>
    <property type="match status" value="2"/>
</dbReference>
<reference evidence="1" key="1">
    <citation type="submission" date="2019-10" db="EMBL/GenBank/DDBJ databases">
        <authorList>
            <consortium name="DOE Joint Genome Institute"/>
            <person name="Kuo A."/>
            <person name="Miyauchi S."/>
            <person name="Kiss E."/>
            <person name="Drula E."/>
            <person name="Kohler A."/>
            <person name="Sanchez-Garcia M."/>
            <person name="Andreopoulos B."/>
            <person name="Barry K.W."/>
            <person name="Bonito G."/>
            <person name="Buee M."/>
            <person name="Carver A."/>
            <person name="Chen C."/>
            <person name="Cichocki N."/>
            <person name="Clum A."/>
            <person name="Culley D."/>
            <person name="Crous P.W."/>
            <person name="Fauchery L."/>
            <person name="Girlanda M."/>
            <person name="Hayes R."/>
            <person name="Keri Z."/>
            <person name="LaButti K."/>
            <person name="Lipzen A."/>
            <person name="Lombard V."/>
            <person name="Magnuson J."/>
            <person name="Maillard F."/>
            <person name="Morin E."/>
            <person name="Murat C."/>
            <person name="Nolan M."/>
            <person name="Ohm R."/>
            <person name="Pangilinan J."/>
            <person name="Pereira M."/>
            <person name="Perotto S."/>
            <person name="Peter M."/>
            <person name="Riley R."/>
            <person name="Sitrit Y."/>
            <person name="Stielow B."/>
            <person name="Szollosi G."/>
            <person name="Zifcakova L."/>
            <person name="Stursova M."/>
            <person name="Spatafora J.W."/>
            <person name="Tedersoo L."/>
            <person name="Vaario L.-M."/>
            <person name="Yamada A."/>
            <person name="Yan M."/>
            <person name="Wang P."/>
            <person name="Xu J."/>
            <person name="Bruns T."/>
            <person name="Baldrian P."/>
            <person name="Vilgalys R."/>
            <person name="Henrissat B."/>
            <person name="Grigoriev I.V."/>
            <person name="Hibbett D."/>
            <person name="Nagy L.G."/>
            <person name="Martin F.M."/>
        </authorList>
    </citation>
    <scope>NUCLEOTIDE SEQUENCE</scope>
    <source>
        <strain evidence="1">Prilba</strain>
    </source>
</reference>
<dbReference type="PROSITE" id="PS00531">
    <property type="entry name" value="RNASE_T2_2"/>
    <property type="match status" value="1"/>
</dbReference>
<comment type="caution">
    <text evidence="1">The sequence shown here is derived from an EMBL/GenBank/DDBJ whole genome shotgun (WGS) entry which is preliminary data.</text>
</comment>
<proteinExistence type="predicted"/>
<dbReference type="OrthoDB" id="435754at2759"/>
<dbReference type="AlphaFoldDB" id="A0A9P5MYL6"/>
<sequence length="211" mass="23563">MAFVRTAVFSTFPLLPPFRSYSIPNTFPKIAACTNEPLVFVCENTTTIQNTCCSHIPGGLVLQTQFWSAYTRLKYDGQLLPKNSASLSTGLAPYNGPGMRVFTFWAHEFSKHATCTSTFDIACYGPDYKPHQDVVDFFGAVVLIQNALKAHSLPFCGNNGTVLQEVWYYNHEQFGRINALDTVTEGLCSSANGIHYYERTPTSDHDVRVLR</sequence>
<dbReference type="InterPro" id="IPR036430">
    <property type="entry name" value="RNase_T2-like_sf"/>
</dbReference>
<dbReference type="SUPFAM" id="SSF55895">
    <property type="entry name" value="Ribonuclease Rh-like"/>
    <property type="match status" value="1"/>
</dbReference>
<keyword evidence="2" id="KW-1185">Reference proteome</keyword>
<dbReference type="InterPro" id="IPR033130">
    <property type="entry name" value="RNase_T2_His_AS_2"/>
</dbReference>
<accession>A0A9P5MYL6</accession>
<dbReference type="GO" id="GO:0003723">
    <property type="term" value="F:RNA binding"/>
    <property type="evidence" value="ECO:0007669"/>
    <property type="project" value="InterPro"/>
</dbReference>
<protein>
    <submittedName>
        <fullName evidence="1">Ribonuclease T2</fullName>
    </submittedName>
</protein>
<dbReference type="GO" id="GO:0033897">
    <property type="term" value="F:ribonuclease T2 activity"/>
    <property type="evidence" value="ECO:0007669"/>
    <property type="project" value="InterPro"/>
</dbReference>
<reference evidence="1" key="2">
    <citation type="journal article" date="2020" name="Nat. Commun.">
        <title>Large-scale genome sequencing of mycorrhizal fungi provides insights into the early evolution of symbiotic traits.</title>
        <authorList>
            <person name="Miyauchi S."/>
            <person name="Kiss E."/>
            <person name="Kuo A."/>
            <person name="Drula E."/>
            <person name="Kohler A."/>
            <person name="Sanchez-Garcia M."/>
            <person name="Morin E."/>
            <person name="Andreopoulos B."/>
            <person name="Barry K.W."/>
            <person name="Bonito G."/>
            <person name="Buee M."/>
            <person name="Carver A."/>
            <person name="Chen C."/>
            <person name="Cichocki N."/>
            <person name="Clum A."/>
            <person name="Culley D."/>
            <person name="Crous P.W."/>
            <person name="Fauchery L."/>
            <person name="Girlanda M."/>
            <person name="Hayes R.D."/>
            <person name="Keri Z."/>
            <person name="LaButti K."/>
            <person name="Lipzen A."/>
            <person name="Lombard V."/>
            <person name="Magnuson J."/>
            <person name="Maillard F."/>
            <person name="Murat C."/>
            <person name="Nolan M."/>
            <person name="Ohm R.A."/>
            <person name="Pangilinan J."/>
            <person name="Pereira M.F."/>
            <person name="Perotto S."/>
            <person name="Peter M."/>
            <person name="Pfister S."/>
            <person name="Riley R."/>
            <person name="Sitrit Y."/>
            <person name="Stielow J.B."/>
            <person name="Szollosi G."/>
            <person name="Zifcakova L."/>
            <person name="Stursova M."/>
            <person name="Spatafora J.W."/>
            <person name="Tedersoo L."/>
            <person name="Vaario L.M."/>
            <person name="Yamada A."/>
            <person name="Yan M."/>
            <person name="Wang P."/>
            <person name="Xu J."/>
            <person name="Bruns T."/>
            <person name="Baldrian P."/>
            <person name="Vilgalys R."/>
            <person name="Dunand C."/>
            <person name="Henrissat B."/>
            <person name="Grigoriev I.V."/>
            <person name="Hibbett D."/>
            <person name="Nagy L.G."/>
            <person name="Martin F.M."/>
        </authorList>
    </citation>
    <scope>NUCLEOTIDE SEQUENCE</scope>
    <source>
        <strain evidence="1">Prilba</strain>
    </source>
</reference>
<organism evidence="1 2">
    <name type="scientific">Russula ochroleuca</name>
    <dbReference type="NCBI Taxonomy" id="152965"/>
    <lineage>
        <taxon>Eukaryota</taxon>
        <taxon>Fungi</taxon>
        <taxon>Dikarya</taxon>
        <taxon>Basidiomycota</taxon>
        <taxon>Agaricomycotina</taxon>
        <taxon>Agaricomycetes</taxon>
        <taxon>Russulales</taxon>
        <taxon>Russulaceae</taxon>
        <taxon>Russula</taxon>
    </lineage>
</organism>